<dbReference type="RefSeq" id="WP_124934538.1">
    <property type="nucleotide sequence ID" value="NZ_JAGFOU010000011.1"/>
</dbReference>
<dbReference type="CDD" id="cd09727">
    <property type="entry name" value="Cas6_I-E"/>
    <property type="match status" value="1"/>
</dbReference>
<name>A0A3P1UVG8_9ACTO</name>
<dbReference type="Pfam" id="PF08798">
    <property type="entry name" value="CRISPR_assoc"/>
    <property type="match status" value="1"/>
</dbReference>
<dbReference type="SUPFAM" id="SSF117987">
    <property type="entry name" value="CRISPR-associated protein"/>
    <property type="match status" value="2"/>
</dbReference>
<dbReference type="Gene3D" id="3.30.70.1210">
    <property type="entry name" value="Crispr-associated protein, domain 2"/>
    <property type="match status" value="1"/>
</dbReference>
<evidence type="ECO:0000313" key="2">
    <source>
        <dbReference type="Proteomes" id="UP000271272"/>
    </source>
</evidence>
<evidence type="ECO:0000313" key="1">
    <source>
        <dbReference type="EMBL" id="RRD25155.1"/>
    </source>
</evidence>
<gene>
    <name evidence="1" type="primary">cas6e</name>
    <name evidence="1" type="ORF">EII10_10995</name>
</gene>
<accession>A0A3P1UVG8</accession>
<reference evidence="1 2" key="1">
    <citation type="submission" date="2018-11" db="EMBL/GenBank/DDBJ databases">
        <title>Genomes From Bacteria Associated with the Canine Oral Cavity: a Test Case for Automated Genome-Based Taxonomic Assignment.</title>
        <authorList>
            <person name="Coil D.A."/>
            <person name="Jospin G."/>
            <person name="Darling A.E."/>
            <person name="Wallis C."/>
            <person name="Davis I.J."/>
            <person name="Harris S."/>
            <person name="Eisen J.A."/>
            <person name="Holcombe L.J."/>
            <person name="O'Flynn C."/>
        </authorList>
    </citation>
    <scope>NUCLEOTIDE SEQUENCE [LARGE SCALE GENOMIC DNA]</scope>
    <source>
        <strain evidence="1 2">OH5050</strain>
    </source>
</reference>
<dbReference type="EMBL" id="RQZC01000025">
    <property type="protein sequence ID" value="RRD25155.1"/>
    <property type="molecule type" value="Genomic_DNA"/>
</dbReference>
<proteinExistence type="predicted"/>
<dbReference type="AlphaFoldDB" id="A0A3P1UVG8"/>
<dbReference type="Proteomes" id="UP000271272">
    <property type="component" value="Unassembled WGS sequence"/>
</dbReference>
<sequence>MTTFTRVMINPGKRQGRDLLLNPQAMHAAVRALFPPDLRADEGRVLWRVDSSGAHTHLLYVVSPEVPDAAELVERAGWVTRPAQVADYRPMLDGLRTGQEWAFRLRANPVCSQPHAQGPRGKVLPHVTVAQQTQWLVDRGGRNGFEVLSDAATPPDGGEEVVVHRVAVTERRDLRFGRYDPRHDRRGRVTLRQAQFDGVLRVTNPDLLRSALINGIGRGKAYGCGLLTLARSGL</sequence>
<dbReference type="Gene3D" id="3.30.70.1200">
    <property type="entry name" value="Crispr-associated protein, domain 1"/>
    <property type="match status" value="1"/>
</dbReference>
<dbReference type="SMART" id="SM01101">
    <property type="entry name" value="CRISPR_assoc"/>
    <property type="match status" value="1"/>
</dbReference>
<comment type="caution">
    <text evidence="1">The sequence shown here is derived from an EMBL/GenBank/DDBJ whole genome shotgun (WGS) entry which is preliminary data.</text>
</comment>
<protein>
    <submittedName>
        <fullName evidence="1">Type I-E CRISPR-associated protein Cas6/Cse3/CasE</fullName>
    </submittedName>
</protein>
<dbReference type="NCBIfam" id="TIGR01907">
    <property type="entry name" value="casE_Cse3"/>
    <property type="match status" value="1"/>
</dbReference>
<dbReference type="InterPro" id="IPR010179">
    <property type="entry name" value="CRISPR-assoc_prot_Cse3"/>
</dbReference>
<keyword evidence="2" id="KW-1185">Reference proteome</keyword>
<dbReference type="OrthoDB" id="9795689at2"/>
<organism evidence="1 2">
    <name type="scientific">Actinomyces bowdenii</name>
    <dbReference type="NCBI Taxonomy" id="131109"/>
    <lineage>
        <taxon>Bacteria</taxon>
        <taxon>Bacillati</taxon>
        <taxon>Actinomycetota</taxon>
        <taxon>Actinomycetes</taxon>
        <taxon>Actinomycetales</taxon>
        <taxon>Actinomycetaceae</taxon>
        <taxon>Actinomyces</taxon>
    </lineage>
</organism>